<dbReference type="InterPro" id="IPR042215">
    <property type="entry name" value="CarD-like_C"/>
</dbReference>
<dbReference type="SMART" id="SM01058">
    <property type="entry name" value="CarD_TRCF"/>
    <property type="match status" value="1"/>
</dbReference>
<dbReference type="InterPro" id="IPR048792">
    <property type="entry name" value="CarD_C"/>
</dbReference>
<dbReference type="Pfam" id="PF21095">
    <property type="entry name" value="CarD_C"/>
    <property type="match status" value="1"/>
</dbReference>
<dbReference type="SUPFAM" id="SSF141259">
    <property type="entry name" value="CarD-like"/>
    <property type="match status" value="1"/>
</dbReference>
<accession>A0A3S0PRZ7</accession>
<dbReference type="GO" id="GO:0009303">
    <property type="term" value="P:rRNA transcription"/>
    <property type="evidence" value="ECO:0007669"/>
    <property type="project" value="TreeGrafter"/>
</dbReference>
<dbReference type="InterPro" id="IPR003711">
    <property type="entry name" value="CarD-like/TRCF_RID"/>
</dbReference>
<evidence type="ECO:0000313" key="3">
    <source>
        <dbReference type="Proteomes" id="UP000287910"/>
    </source>
</evidence>
<reference evidence="2 3" key="1">
    <citation type="submission" date="2018-12" db="EMBL/GenBank/DDBJ databases">
        <title>Lysinibacillus antri sp. nov., isolated from a cave soil.</title>
        <authorList>
            <person name="Narsing Rao M.P."/>
            <person name="Zhang H."/>
            <person name="Dong Z.-Y."/>
            <person name="Niu X.-K."/>
            <person name="Zhang K."/>
            <person name="Fang B.-Z."/>
            <person name="Kang Y.-Q."/>
            <person name="Xiao M."/>
            <person name="Li W.-J."/>
        </authorList>
    </citation>
    <scope>NUCLEOTIDE SEQUENCE [LARGE SCALE GENOMIC DNA]</scope>
    <source>
        <strain evidence="2 3">SYSU K30002</strain>
    </source>
</reference>
<keyword evidence="3" id="KW-1185">Reference proteome</keyword>
<dbReference type="PANTHER" id="PTHR38447">
    <property type="entry name" value="TRANSCRIPTION FACTOR YDEB-RELATED"/>
    <property type="match status" value="1"/>
</dbReference>
<comment type="caution">
    <text evidence="2">The sequence shown here is derived from an EMBL/GenBank/DDBJ whole genome shotgun (WGS) entry which is preliminary data.</text>
</comment>
<dbReference type="AlphaFoldDB" id="A0A3S0PRZ7"/>
<dbReference type="Gene3D" id="1.20.58.1290">
    <property type="entry name" value="CarD-like, C-terminal domain"/>
    <property type="match status" value="1"/>
</dbReference>
<proteinExistence type="predicted"/>
<dbReference type="InterPro" id="IPR036101">
    <property type="entry name" value="CarD-like/TRCF_RID_sf"/>
</dbReference>
<evidence type="ECO:0000259" key="1">
    <source>
        <dbReference type="SMART" id="SM01058"/>
    </source>
</evidence>
<gene>
    <name evidence="2" type="ORF">EK386_01795</name>
</gene>
<dbReference type="Proteomes" id="UP000287910">
    <property type="component" value="Unassembled WGS sequence"/>
</dbReference>
<name>A0A3S0PRZ7_9BACI</name>
<evidence type="ECO:0000313" key="2">
    <source>
        <dbReference type="EMBL" id="RUL56394.1"/>
    </source>
</evidence>
<sequence length="173" mass="20101">MFNIGDKIIYSSHGLCCIDDITEKTFSGVTKTYYVLHPLDNEKLQINAPIDNKSISMLEVMNKEEAEEILFLFTLPGIEWIDKSHQRIQIYNSIVKKGNRKEIAKIINTLMIKKHELESEGKKFPEFDRKLLITIQHILFNELALSLKTTIDTIHQRVEKLLHIYDEAVTIES</sequence>
<dbReference type="InterPro" id="IPR052531">
    <property type="entry name" value="CarD-like_regulator"/>
</dbReference>
<dbReference type="PANTHER" id="PTHR38447:SF1">
    <property type="entry name" value="RNA POLYMERASE-BINDING TRANSCRIPTION FACTOR CARD"/>
    <property type="match status" value="1"/>
</dbReference>
<dbReference type="RefSeq" id="WP_126657308.1">
    <property type="nucleotide sequence ID" value="NZ_RYYR01000002.1"/>
</dbReference>
<organism evidence="2 3">
    <name type="scientific">Lysinibacillus antri</name>
    <dbReference type="NCBI Taxonomy" id="2498145"/>
    <lineage>
        <taxon>Bacteria</taxon>
        <taxon>Bacillati</taxon>
        <taxon>Bacillota</taxon>
        <taxon>Bacilli</taxon>
        <taxon>Bacillales</taxon>
        <taxon>Bacillaceae</taxon>
        <taxon>Lysinibacillus</taxon>
    </lineage>
</organism>
<protein>
    <submittedName>
        <fullName evidence="2">CarD family transcriptional regulator</fullName>
    </submittedName>
</protein>
<dbReference type="EMBL" id="RYYR01000002">
    <property type="protein sequence ID" value="RUL56394.1"/>
    <property type="molecule type" value="Genomic_DNA"/>
</dbReference>
<dbReference type="Pfam" id="PF02559">
    <property type="entry name" value="CarD_TRCF_RID"/>
    <property type="match status" value="1"/>
</dbReference>
<feature type="domain" description="CarD-like/TRCF RNAP-interacting" evidence="1">
    <location>
        <begin position="1"/>
        <end position="111"/>
    </location>
</feature>
<dbReference type="Gene3D" id="2.40.10.170">
    <property type="match status" value="1"/>
</dbReference>